<dbReference type="InterPro" id="IPR036638">
    <property type="entry name" value="HLH_DNA-bd_sf"/>
</dbReference>
<feature type="compositionally biased region" description="Basic and acidic residues" evidence="6">
    <location>
        <begin position="413"/>
        <end position="437"/>
    </location>
</feature>
<keyword evidence="5" id="KW-0539">Nucleus</keyword>
<feature type="domain" description="BHLH" evidence="7">
    <location>
        <begin position="422"/>
        <end position="473"/>
    </location>
</feature>
<dbReference type="EMBL" id="DF977525">
    <property type="protein sequence ID" value="GAP92373.1"/>
    <property type="molecule type" value="Genomic_DNA"/>
</dbReference>
<evidence type="ECO:0000313" key="8">
    <source>
        <dbReference type="EMBL" id="GAP92373.1"/>
    </source>
</evidence>
<dbReference type="Proteomes" id="UP000054516">
    <property type="component" value="Unassembled WGS sequence"/>
</dbReference>
<protein>
    <submittedName>
        <fullName evidence="8">Putative helix-loop-helix DNA-binding domain-containing protein</fullName>
    </submittedName>
</protein>
<dbReference type="PANTHER" id="PTHR15741:SF27">
    <property type="entry name" value="TRANSCRIPTION FACTOR AP-4"/>
    <property type="match status" value="1"/>
</dbReference>
<evidence type="ECO:0000256" key="5">
    <source>
        <dbReference type="ARBA" id="ARBA00023242"/>
    </source>
</evidence>
<keyword evidence="4" id="KW-0804">Transcription</keyword>
<dbReference type="InterPro" id="IPR052207">
    <property type="entry name" value="Max-like/E-box_TFs"/>
</dbReference>
<dbReference type="InterPro" id="IPR011598">
    <property type="entry name" value="bHLH_dom"/>
</dbReference>
<dbReference type="GO" id="GO:0046983">
    <property type="term" value="F:protein dimerization activity"/>
    <property type="evidence" value="ECO:0007669"/>
    <property type="project" value="InterPro"/>
</dbReference>
<keyword evidence="2" id="KW-0805">Transcription regulation</keyword>
<dbReference type="SMART" id="SM00353">
    <property type="entry name" value="HLH"/>
    <property type="match status" value="1"/>
</dbReference>
<sequence length="488" mass="53848">MASSSDMSEDNLPFGYGLYDEILYRPPSPRYDPILNQNDSHLLGSFFTGMESNGYSTQSFGEGLSFTHDWFHGLAPNLLGHSTSFGPQPPLDLTPATMNGTSPSGFENVHIFRHNTMPPPPAPPLSSQMRLPARPLLASPLHQPRPQSQPTPHNFPQQSPQPFHNQRSFHVPMEQNTQTDAASILTAIQCGHSNTYSPHANTPNGFHPQSNIQPVRDHRSPVSQSHLGQLHNDPVRLVQPARSNEADTLFTDMIFGCQEIAQRPAETELQWGSDSLFGRDQRFVPPQHESSEALEKKRIVTTREALKFTSSIPNTRASSPIRSGETPTHTTLENSNGRAQTEENAATPSRKRRKSTIGIDRDEDGDQAVPSTSKAAARKRKSKVDLNGLSGSSQALQEASGKRRKSAPGQSKPPRENLTDAQKRENHIKSEQKRRGAIKEGFDDLSFIVPNLPNSGYSKSTMLNIAGEWLESLIKGNQMLDSKQTPSP</sequence>
<name>A0A1W2TUS8_ROSNE</name>
<dbReference type="OMA" id="DDNESNM"/>
<evidence type="ECO:0000259" key="7">
    <source>
        <dbReference type="PROSITE" id="PS50888"/>
    </source>
</evidence>
<evidence type="ECO:0000313" key="9">
    <source>
        <dbReference type="Proteomes" id="UP000054516"/>
    </source>
</evidence>
<accession>A0A1W2TUS8</accession>
<feature type="compositionally biased region" description="Polar residues" evidence="6">
    <location>
        <begin position="145"/>
        <end position="166"/>
    </location>
</feature>
<dbReference type="PANTHER" id="PTHR15741">
    <property type="entry name" value="BASIC HELIX-LOOP-HELIX ZIP TRANSCRIPTION FACTOR"/>
    <property type="match status" value="1"/>
</dbReference>
<feature type="region of interest" description="Disordered" evidence="6">
    <location>
        <begin position="310"/>
        <end position="437"/>
    </location>
</feature>
<feature type="compositionally biased region" description="Polar residues" evidence="6">
    <location>
        <begin position="196"/>
        <end position="213"/>
    </location>
</feature>
<evidence type="ECO:0000256" key="2">
    <source>
        <dbReference type="ARBA" id="ARBA00023015"/>
    </source>
</evidence>
<proteinExistence type="predicted"/>
<dbReference type="GO" id="GO:0000981">
    <property type="term" value="F:DNA-binding transcription factor activity, RNA polymerase II-specific"/>
    <property type="evidence" value="ECO:0007669"/>
    <property type="project" value="TreeGrafter"/>
</dbReference>
<dbReference type="SUPFAM" id="SSF47459">
    <property type="entry name" value="HLH, helix-loop-helix DNA-binding domain"/>
    <property type="match status" value="1"/>
</dbReference>
<dbReference type="OrthoDB" id="5778525at2759"/>
<feature type="region of interest" description="Disordered" evidence="6">
    <location>
        <begin position="196"/>
        <end position="226"/>
    </location>
</feature>
<keyword evidence="3 8" id="KW-0238">DNA-binding</keyword>
<organism evidence="8">
    <name type="scientific">Rosellinia necatrix</name>
    <name type="common">White root-rot fungus</name>
    <dbReference type="NCBI Taxonomy" id="77044"/>
    <lineage>
        <taxon>Eukaryota</taxon>
        <taxon>Fungi</taxon>
        <taxon>Dikarya</taxon>
        <taxon>Ascomycota</taxon>
        <taxon>Pezizomycotina</taxon>
        <taxon>Sordariomycetes</taxon>
        <taxon>Xylariomycetidae</taxon>
        <taxon>Xylariales</taxon>
        <taxon>Xylariaceae</taxon>
        <taxon>Rosellinia</taxon>
    </lineage>
</organism>
<dbReference type="Gene3D" id="4.10.280.10">
    <property type="entry name" value="Helix-loop-helix DNA-binding domain"/>
    <property type="match status" value="1"/>
</dbReference>
<evidence type="ECO:0000256" key="6">
    <source>
        <dbReference type="SAM" id="MobiDB-lite"/>
    </source>
</evidence>
<evidence type="ECO:0000256" key="1">
    <source>
        <dbReference type="ARBA" id="ARBA00004123"/>
    </source>
</evidence>
<dbReference type="STRING" id="77044.A0A1W2TUS8"/>
<feature type="compositionally biased region" description="Polar residues" evidence="6">
    <location>
        <begin position="310"/>
        <end position="347"/>
    </location>
</feature>
<dbReference type="Pfam" id="PF00010">
    <property type="entry name" value="HLH"/>
    <property type="match status" value="1"/>
</dbReference>
<keyword evidence="9" id="KW-1185">Reference proteome</keyword>
<feature type="region of interest" description="Disordered" evidence="6">
    <location>
        <begin position="138"/>
        <end position="166"/>
    </location>
</feature>
<dbReference type="GO" id="GO:0000978">
    <property type="term" value="F:RNA polymerase II cis-regulatory region sequence-specific DNA binding"/>
    <property type="evidence" value="ECO:0007669"/>
    <property type="project" value="TreeGrafter"/>
</dbReference>
<comment type="subcellular location">
    <subcellularLocation>
        <location evidence="1">Nucleus</location>
    </subcellularLocation>
</comment>
<evidence type="ECO:0000256" key="3">
    <source>
        <dbReference type="ARBA" id="ARBA00023125"/>
    </source>
</evidence>
<gene>
    <name evidence="8" type="ORF">SAMD00023353_8000010</name>
</gene>
<dbReference type="AlphaFoldDB" id="A0A1W2TUS8"/>
<evidence type="ECO:0000256" key="4">
    <source>
        <dbReference type="ARBA" id="ARBA00023163"/>
    </source>
</evidence>
<reference evidence="8" key="1">
    <citation type="submission" date="2016-03" db="EMBL/GenBank/DDBJ databases">
        <title>Draft genome sequence of Rosellinia necatrix.</title>
        <authorList>
            <person name="Kanematsu S."/>
        </authorList>
    </citation>
    <scope>NUCLEOTIDE SEQUENCE [LARGE SCALE GENOMIC DNA]</scope>
    <source>
        <strain evidence="8">W97</strain>
    </source>
</reference>
<dbReference type="GO" id="GO:0005634">
    <property type="term" value="C:nucleus"/>
    <property type="evidence" value="ECO:0007669"/>
    <property type="project" value="UniProtKB-SubCell"/>
</dbReference>
<dbReference type="PROSITE" id="PS50888">
    <property type="entry name" value="BHLH"/>
    <property type="match status" value="1"/>
</dbReference>